<gene>
    <name evidence="2" type="ORF">EG850_07095</name>
</gene>
<keyword evidence="3" id="KW-1185">Reference proteome</keyword>
<protein>
    <recommendedName>
        <fullName evidence="1">D-alanyl-D-alanine carboxypeptidase-like core domain-containing protein</fullName>
    </recommendedName>
</protein>
<dbReference type="GO" id="GO:0006508">
    <property type="term" value="P:proteolysis"/>
    <property type="evidence" value="ECO:0007669"/>
    <property type="project" value="InterPro"/>
</dbReference>
<evidence type="ECO:0000259" key="1">
    <source>
        <dbReference type="Pfam" id="PF02557"/>
    </source>
</evidence>
<dbReference type="Pfam" id="PF04122">
    <property type="entry name" value="CW_binding_2"/>
    <property type="match status" value="3"/>
</dbReference>
<dbReference type="InterPro" id="IPR052179">
    <property type="entry name" value="DD-CPase-like"/>
</dbReference>
<organism evidence="2 3">
    <name type="scientific">Gulosibacter macacae</name>
    <dbReference type="NCBI Taxonomy" id="2488791"/>
    <lineage>
        <taxon>Bacteria</taxon>
        <taxon>Bacillati</taxon>
        <taxon>Actinomycetota</taxon>
        <taxon>Actinomycetes</taxon>
        <taxon>Micrococcales</taxon>
        <taxon>Microbacteriaceae</taxon>
        <taxon>Gulosibacter</taxon>
    </lineage>
</organism>
<dbReference type="SUPFAM" id="SSF55166">
    <property type="entry name" value="Hedgehog/DD-peptidase"/>
    <property type="match status" value="1"/>
</dbReference>
<evidence type="ECO:0000313" key="2">
    <source>
        <dbReference type="EMBL" id="RRJ86780.1"/>
    </source>
</evidence>
<feature type="domain" description="D-alanyl-D-alanine carboxypeptidase-like core" evidence="1">
    <location>
        <begin position="388"/>
        <end position="511"/>
    </location>
</feature>
<sequence>MLQRRARVPLALALVLLLAVPLLVMGGAARTAVAATIQTVQIAGADRFATAAQVAQRVHPGTGGTVIIATGANFPDALAAGPVAAKLGAPILLTHGDFVPGATVTALQRQAPAEVIVIGGTPAVPESVVEQIQRLLPNTEVERIAGSNRHETAALLATRYFPNVGEVFVATGWNFPDALSAAGVAAARGIPVLLGTSSEFTLATWDAIAQIKPRHYFMVGGSNILNPGPQPAGLAGVTSERLAGGDRFATNVAVLNRLVRSVPMRVHVATASNFPDALVGSALAAGGAPILLTRSDCTTQQVVDTANRLLGTTTHSGTATIVRVGAGIQPRSVTTVCFPWGNAVPKDTTSPSSLTVLVNKRNPLQPVDYYPHDLVYASAVGVPSINGHALRRDAMTQLQRMYADAVGAGIYLNLVSGFRSYGLQSQLYQNAGPNRDQDTMRPGYSEHQTGLAADLGAFAEGCTLDTCFGGTRAGQWLAANSWRYGFILRYPQGQTHITGIMYEPWHFRFVGLQTALEYWNSPYQTYEGFLWASAAPNY</sequence>
<dbReference type="PANTHER" id="PTHR34385">
    <property type="entry name" value="D-ALANYL-D-ALANINE CARBOXYPEPTIDASE"/>
    <property type="match status" value="1"/>
</dbReference>
<dbReference type="InterPro" id="IPR009045">
    <property type="entry name" value="Zn_M74/Hedgehog-like"/>
</dbReference>
<dbReference type="InterPro" id="IPR007253">
    <property type="entry name" value="Cell_wall-bd_2"/>
</dbReference>
<name>A0A3P3VVR5_9MICO</name>
<reference evidence="2 3" key="1">
    <citation type="submission" date="2018-11" db="EMBL/GenBank/DDBJ databases">
        <title>YIM 102482-1 draft genome.</title>
        <authorList>
            <person name="Li G."/>
            <person name="Jiang Y."/>
        </authorList>
    </citation>
    <scope>NUCLEOTIDE SEQUENCE [LARGE SCALE GENOMIC DNA]</scope>
    <source>
        <strain evidence="2 3">YIM 102482-1</strain>
    </source>
</reference>
<comment type="caution">
    <text evidence="2">The sequence shown here is derived from an EMBL/GenBank/DDBJ whole genome shotgun (WGS) entry which is preliminary data.</text>
</comment>
<accession>A0A3P3VVR5</accession>
<dbReference type="Gene3D" id="3.30.1380.10">
    <property type="match status" value="1"/>
</dbReference>
<dbReference type="Pfam" id="PF02557">
    <property type="entry name" value="VanY"/>
    <property type="match status" value="1"/>
</dbReference>
<dbReference type="PANTHER" id="PTHR34385:SF1">
    <property type="entry name" value="PEPTIDOGLYCAN L-ALANYL-D-GLUTAMATE ENDOPEPTIDASE CWLK"/>
    <property type="match status" value="1"/>
</dbReference>
<dbReference type="Proteomes" id="UP000274391">
    <property type="component" value="Unassembled WGS sequence"/>
</dbReference>
<dbReference type="OrthoDB" id="9792074at2"/>
<dbReference type="AlphaFoldDB" id="A0A3P3VVR5"/>
<dbReference type="InterPro" id="IPR058193">
    <property type="entry name" value="VanY/YodJ_core_dom"/>
</dbReference>
<evidence type="ECO:0000313" key="3">
    <source>
        <dbReference type="Proteomes" id="UP000274391"/>
    </source>
</evidence>
<dbReference type="GO" id="GO:0008233">
    <property type="term" value="F:peptidase activity"/>
    <property type="evidence" value="ECO:0007669"/>
    <property type="project" value="InterPro"/>
</dbReference>
<dbReference type="CDD" id="cd14852">
    <property type="entry name" value="LD-carboxypeptidase"/>
    <property type="match status" value="1"/>
</dbReference>
<dbReference type="InterPro" id="IPR003709">
    <property type="entry name" value="VanY-like_core_dom"/>
</dbReference>
<proteinExistence type="predicted"/>
<dbReference type="Gene3D" id="3.40.50.12090">
    <property type="match status" value="2"/>
</dbReference>
<dbReference type="EMBL" id="RQVS01000007">
    <property type="protein sequence ID" value="RRJ86780.1"/>
    <property type="molecule type" value="Genomic_DNA"/>
</dbReference>